<protein>
    <submittedName>
        <fullName evidence="2">Putative 28 kDa metastriate family member</fullName>
    </submittedName>
</protein>
<sequence>MRRLALLLCFFLQRCCDGIQVAEERVFVSPWKWDNNLVKIGKNVTLEAHIFYDSNDYNTSSVGQNVTEYFTSLFRRVQQHFHNNSVMISINISKISLNQSLEVIQKPSYTTLDGNATLKNLQNYSEIYQLSNNSVVYLYTNKTPHDKNYPGAAIPGVFSTFATNGTFCSNNKSAAIVVQTPGSSSHWTTVQATAKVFGTNNFDKFKEEDIRRMQEIFSRCHVKQKK</sequence>
<feature type="signal peptide" evidence="1">
    <location>
        <begin position="1"/>
        <end position="18"/>
    </location>
</feature>
<accession>L7M9A7</accession>
<dbReference type="GO" id="GO:0008237">
    <property type="term" value="F:metallopeptidase activity"/>
    <property type="evidence" value="ECO:0007669"/>
    <property type="project" value="InterPro"/>
</dbReference>
<dbReference type="InterPro" id="IPR024079">
    <property type="entry name" value="MetalloPept_cat_dom_sf"/>
</dbReference>
<dbReference type="Gene3D" id="3.40.390.10">
    <property type="entry name" value="Collagenase (Catalytic Domain)"/>
    <property type="match status" value="1"/>
</dbReference>
<reference evidence="2" key="1">
    <citation type="submission" date="2012-11" db="EMBL/GenBank/DDBJ databases">
        <authorList>
            <person name="Lucero-Rivera Y.E."/>
            <person name="Tovar-Ramirez D."/>
        </authorList>
    </citation>
    <scope>NUCLEOTIDE SEQUENCE</scope>
    <source>
        <tissue evidence="2">Salivary gland</tissue>
    </source>
</reference>
<organism evidence="2">
    <name type="scientific">Rhipicephalus pulchellus</name>
    <name type="common">Yellow backed tick</name>
    <name type="synonym">Dermacentor pulchellus</name>
    <dbReference type="NCBI Taxonomy" id="72859"/>
    <lineage>
        <taxon>Eukaryota</taxon>
        <taxon>Metazoa</taxon>
        <taxon>Ecdysozoa</taxon>
        <taxon>Arthropoda</taxon>
        <taxon>Chelicerata</taxon>
        <taxon>Arachnida</taxon>
        <taxon>Acari</taxon>
        <taxon>Parasitiformes</taxon>
        <taxon>Ixodida</taxon>
        <taxon>Ixodoidea</taxon>
        <taxon>Ixodidae</taxon>
        <taxon>Rhipicephalinae</taxon>
        <taxon>Rhipicephalus</taxon>
        <taxon>Rhipicephalus</taxon>
    </lineage>
</organism>
<dbReference type="AlphaFoldDB" id="L7M9A7"/>
<reference evidence="2" key="2">
    <citation type="journal article" date="2015" name="J. Proteomics">
        <title>Sexual differences in the sialomes of the zebra tick, Rhipicephalus pulchellus.</title>
        <authorList>
            <person name="Tan A.W."/>
            <person name="Francischetti I.M."/>
            <person name="Slovak M."/>
            <person name="Kini R.M."/>
            <person name="Ribeiro J.M."/>
        </authorList>
    </citation>
    <scope>NUCLEOTIDE SEQUENCE</scope>
    <source>
        <tissue evidence="2">Salivary gland</tissue>
    </source>
</reference>
<dbReference type="EMBL" id="GACK01004429">
    <property type="protein sequence ID" value="JAA60605.1"/>
    <property type="molecule type" value="mRNA"/>
</dbReference>
<keyword evidence="1" id="KW-0732">Signal</keyword>
<feature type="chain" id="PRO_5003981932" evidence="1">
    <location>
        <begin position="19"/>
        <end position="226"/>
    </location>
</feature>
<evidence type="ECO:0000313" key="2">
    <source>
        <dbReference type="EMBL" id="JAA60605.1"/>
    </source>
</evidence>
<evidence type="ECO:0000256" key="1">
    <source>
        <dbReference type="SAM" id="SignalP"/>
    </source>
</evidence>
<proteinExistence type="evidence at transcript level"/>
<name>L7M9A7_RHIPC</name>